<reference evidence="3 4" key="1">
    <citation type="submission" date="2017-09" db="EMBL/GenBank/DDBJ databases">
        <title>Whole genomes of Flavobacteriaceae.</title>
        <authorList>
            <person name="Stine C."/>
            <person name="Li C."/>
            <person name="Tadesse D."/>
        </authorList>
    </citation>
    <scope>NUCLEOTIDE SEQUENCE [LARGE SCALE GENOMIC DNA]</scope>
    <source>
        <strain evidence="3 4">ATCC 35036</strain>
    </source>
</reference>
<dbReference type="PANTHER" id="PTHR30383:SF29">
    <property type="entry name" value="SGNH HYDROLASE-TYPE ESTERASE DOMAIN-CONTAINING PROTEIN"/>
    <property type="match status" value="1"/>
</dbReference>
<dbReference type="EMBL" id="PCMW01000013">
    <property type="protein sequence ID" value="PDS26541.1"/>
    <property type="molecule type" value="Genomic_DNA"/>
</dbReference>
<comment type="caution">
    <text evidence="3">The sequence shown here is derived from an EMBL/GenBank/DDBJ whole genome shotgun (WGS) entry which is preliminary data.</text>
</comment>
<dbReference type="GO" id="GO:0016788">
    <property type="term" value="F:hydrolase activity, acting on ester bonds"/>
    <property type="evidence" value="ECO:0007669"/>
    <property type="project" value="UniProtKB-ARBA"/>
</dbReference>
<feature type="signal peptide" evidence="1">
    <location>
        <begin position="1"/>
        <end position="20"/>
    </location>
</feature>
<dbReference type="InterPro" id="IPR051532">
    <property type="entry name" value="Ester_Hydrolysis_Enzymes"/>
</dbReference>
<dbReference type="Pfam" id="PF13472">
    <property type="entry name" value="Lipase_GDSL_2"/>
    <property type="match status" value="1"/>
</dbReference>
<dbReference type="OrthoDB" id="9764375at2"/>
<dbReference type="InterPro" id="IPR036514">
    <property type="entry name" value="SGNH_hydro_sf"/>
</dbReference>
<accession>A0A2H3KEB8</accession>
<organism evidence="3 4">
    <name type="scientific">Flavobacterium branchiophilum</name>
    <dbReference type="NCBI Taxonomy" id="55197"/>
    <lineage>
        <taxon>Bacteria</taxon>
        <taxon>Pseudomonadati</taxon>
        <taxon>Bacteroidota</taxon>
        <taxon>Flavobacteriia</taxon>
        <taxon>Flavobacteriales</taxon>
        <taxon>Flavobacteriaceae</taxon>
        <taxon>Flavobacterium</taxon>
    </lineage>
</organism>
<dbReference type="AlphaFoldDB" id="A0A2H3KEB8"/>
<dbReference type="InterPro" id="IPR036779">
    <property type="entry name" value="LysM_dom_sf"/>
</dbReference>
<dbReference type="SUPFAM" id="SSF52266">
    <property type="entry name" value="SGNH hydrolase"/>
    <property type="match status" value="1"/>
</dbReference>
<gene>
    <name evidence="3" type="ORF">B0A77_02265</name>
</gene>
<evidence type="ECO:0000256" key="1">
    <source>
        <dbReference type="SAM" id="SignalP"/>
    </source>
</evidence>
<feature type="chain" id="PRO_5013850494" evidence="1">
    <location>
        <begin position="21"/>
        <end position="474"/>
    </location>
</feature>
<dbReference type="InterPro" id="IPR013830">
    <property type="entry name" value="SGNH_hydro"/>
</dbReference>
<dbReference type="Gene3D" id="3.40.50.1110">
    <property type="entry name" value="SGNH hydrolase"/>
    <property type="match status" value="2"/>
</dbReference>
<dbReference type="InterPro" id="IPR018392">
    <property type="entry name" value="LysM"/>
</dbReference>
<keyword evidence="1" id="KW-0732">Signal</keyword>
<dbReference type="SUPFAM" id="SSF54106">
    <property type="entry name" value="LysM domain"/>
    <property type="match status" value="1"/>
</dbReference>
<dbReference type="Gene3D" id="3.10.350.10">
    <property type="entry name" value="LysM domain"/>
    <property type="match status" value="1"/>
</dbReference>
<evidence type="ECO:0000313" key="4">
    <source>
        <dbReference type="Proteomes" id="UP000220828"/>
    </source>
</evidence>
<sequence length="474" mass="53584">MFKKISIIVGLFWTIFQANAQLVGTSDGLTDTPSTDSIKLPDNRLINAMALEIFWKKLILLQKNNTGKLNIVHVGDSHIQADLMTAVIRKNCQNRFGNAGRGFVFPHQLAKTNGAWDVRFSSNATWECHKNIAQPNGSAVGLSGIALQTKAQNAYIELTVKDPENFFNTIKVISPNNNHDFDLALNKQKTAIETKLPKKISHKVKKGEALSTIAESYHCSMAEIKALNRLKSNNIQAGKTLKIPTTETTSKISYTTSYIPEKSYNSNQYFYYKSENLLSKIAIITQNDNPEKILSGLVLENNNPGILYHNIGVNGAKYADYNKYPLFFSQLKALNPDLIIVSLGTNESFDRMSSESYMQQVFRFINNIKLWYPDTAILLTTPPPSLLYRKLPNTYIADYTEKLITFAAENRYAIWDAYSQLRGMQGVSINARKGWMAPDRVHYTKLGYEIQGKMLFEALLQSFEDYQNNPNKKK</sequence>
<dbReference type="PROSITE" id="PS51782">
    <property type="entry name" value="LYSM"/>
    <property type="match status" value="1"/>
</dbReference>
<dbReference type="SMART" id="SM00257">
    <property type="entry name" value="LysM"/>
    <property type="match status" value="1"/>
</dbReference>
<feature type="domain" description="LysM" evidence="2">
    <location>
        <begin position="200"/>
        <end position="243"/>
    </location>
</feature>
<dbReference type="Pfam" id="PF01476">
    <property type="entry name" value="LysM"/>
    <property type="match status" value="1"/>
</dbReference>
<protein>
    <submittedName>
        <fullName evidence="3">Peptidoglycan-binding protein</fullName>
    </submittedName>
</protein>
<evidence type="ECO:0000313" key="3">
    <source>
        <dbReference type="EMBL" id="PDS26541.1"/>
    </source>
</evidence>
<evidence type="ECO:0000259" key="2">
    <source>
        <dbReference type="PROSITE" id="PS51782"/>
    </source>
</evidence>
<dbReference type="RefSeq" id="WP_097553404.1">
    <property type="nucleotide sequence ID" value="NZ_PCMW01000013.1"/>
</dbReference>
<dbReference type="Proteomes" id="UP000220828">
    <property type="component" value="Unassembled WGS sequence"/>
</dbReference>
<dbReference type="PANTHER" id="PTHR30383">
    <property type="entry name" value="THIOESTERASE 1/PROTEASE 1/LYSOPHOSPHOLIPASE L1"/>
    <property type="match status" value="1"/>
</dbReference>
<proteinExistence type="predicted"/>
<name>A0A2H3KEB8_9FLAO</name>
<dbReference type="CDD" id="cd00118">
    <property type="entry name" value="LysM"/>
    <property type="match status" value="1"/>
</dbReference>